<accession>A0A443HTF7</accession>
<dbReference type="VEuPathDB" id="FungiDB:C8Q69DRAFT_281280"/>
<dbReference type="GeneID" id="39596194"/>
<reference evidence="2 3" key="1">
    <citation type="journal article" date="2018" name="Front. Microbiol.">
        <title>Genomic and genetic insights into a cosmopolitan fungus, Paecilomyces variotii (Eurotiales).</title>
        <authorList>
            <person name="Urquhart A.S."/>
            <person name="Mondo S.J."/>
            <person name="Makela M.R."/>
            <person name="Hane J.K."/>
            <person name="Wiebenga A."/>
            <person name="He G."/>
            <person name="Mihaltcheva S."/>
            <person name="Pangilinan J."/>
            <person name="Lipzen A."/>
            <person name="Barry K."/>
            <person name="de Vries R.P."/>
            <person name="Grigoriev I.V."/>
            <person name="Idnurm A."/>
        </authorList>
    </citation>
    <scope>NUCLEOTIDE SEQUENCE [LARGE SCALE GENOMIC DNA]</scope>
    <source>
        <strain evidence="2 3">CBS 101075</strain>
    </source>
</reference>
<evidence type="ECO:0000259" key="1">
    <source>
        <dbReference type="Pfam" id="PF06985"/>
    </source>
</evidence>
<dbReference type="Proteomes" id="UP000283841">
    <property type="component" value="Unassembled WGS sequence"/>
</dbReference>
<evidence type="ECO:0000313" key="3">
    <source>
        <dbReference type="Proteomes" id="UP000283841"/>
    </source>
</evidence>
<dbReference type="InterPro" id="IPR010730">
    <property type="entry name" value="HET"/>
</dbReference>
<dbReference type="PANTHER" id="PTHR39596">
    <property type="match status" value="1"/>
</dbReference>
<comment type="caution">
    <text evidence="2">The sequence shown here is derived from an EMBL/GenBank/DDBJ whole genome shotgun (WGS) entry which is preliminary data.</text>
</comment>
<feature type="domain" description="Heterokaryon incompatibility" evidence="1">
    <location>
        <begin position="340"/>
        <end position="422"/>
    </location>
</feature>
<dbReference type="Pfam" id="PF06985">
    <property type="entry name" value="HET"/>
    <property type="match status" value="1"/>
</dbReference>
<keyword evidence="3" id="KW-1185">Reference proteome</keyword>
<dbReference type="EMBL" id="RCNU01000006">
    <property type="protein sequence ID" value="RWQ95096.1"/>
    <property type="molecule type" value="Genomic_DNA"/>
</dbReference>
<dbReference type="PANTHER" id="PTHR39596:SF2">
    <property type="entry name" value="HET DOMAIN PROTEIN (AFU_ORTHOLOGUE AFUA_1G17550)-RELATED"/>
    <property type="match status" value="1"/>
</dbReference>
<gene>
    <name evidence="2" type="ORF">C8Q69DRAFT_281280</name>
</gene>
<organism evidence="2 3">
    <name type="scientific">Byssochlamys spectabilis</name>
    <name type="common">Paecilomyces variotii</name>
    <dbReference type="NCBI Taxonomy" id="264951"/>
    <lineage>
        <taxon>Eukaryota</taxon>
        <taxon>Fungi</taxon>
        <taxon>Dikarya</taxon>
        <taxon>Ascomycota</taxon>
        <taxon>Pezizomycotina</taxon>
        <taxon>Eurotiomycetes</taxon>
        <taxon>Eurotiomycetidae</taxon>
        <taxon>Eurotiales</taxon>
        <taxon>Thermoascaceae</taxon>
        <taxon>Paecilomyces</taxon>
    </lineage>
</organism>
<sequence>MDHLILPSNPAGFRFEVPILSMTNYDGGDFLTYPNRQGWGPFTVAEWQAIFDDPPDDFLAFLQRWLYFGLIHVRLCPIDVKTVFLSHKRDQSGLPILTTQLLPAIALQAVERTSGNDDHGVFALRLCYNIHSNLQGEWGHRRNDPESLQSVESLYAFIMAEGPSDPRHPDHVLANMVLHDFGNITTHWSPSGPNEIMNQSLNFHPDTSRPYMWMALRQRGWCPSDIMPMTKLFTVSALIFIANLTPSPVGEEHRMINISNKEGYKPSSQRLCNELSCSPRQLSDDIYKTKHVDGCPGCDDIIADPTTSLNRGRIPLIVSIDPGDDSAYVELVDAKSDMSYIAISHVWSDGLGNVERNALPRCQLLHLSSLIRNLPGKAADTVLFWLDTLCVPPDAADQKEAQDTALKMMRQVYENSTAVLVLDSWLMSTTCFQMSDTELLVRIFNAAWNRRLWTYQEGALAKAIFFLFRDDICDLDLTFRRCKASLDITTSTTIWPSLAAKYDSLRGFRMISSDREEALPAVMTAVAFRSTSQASDETLCLAALLNLDMEPILREKDVLSRMELFWAMMDSVPLNILCYMGDTIDKPGLRWAPRTLLLSASNIMQHTGEYFQLPGNYQHLPHGKPSSRGLRVQLRGRVFDVSDTTLTSYFYLIEEMGRCQRVVFHCKRKVWQYSEAVISDTGVGRREVRNSINPKQAFGATKVALLSFMGVESMMEDVGILVAIVEESEGIIYGRKLGSVVCRDESTRIGDFEGLGPGMTARVRNRGTDFLYGAYVEKKYDRQLWCIE</sequence>
<dbReference type="AlphaFoldDB" id="A0A443HTF7"/>
<proteinExistence type="predicted"/>
<dbReference type="STRING" id="264951.A0A443HTF7"/>
<protein>
    <recommendedName>
        <fullName evidence="1">Heterokaryon incompatibility domain-containing protein</fullName>
    </recommendedName>
</protein>
<dbReference type="RefSeq" id="XP_028484741.1">
    <property type="nucleotide sequence ID" value="XM_028626917.1"/>
</dbReference>
<name>A0A443HTF7_BYSSP</name>
<evidence type="ECO:0000313" key="2">
    <source>
        <dbReference type="EMBL" id="RWQ95096.1"/>
    </source>
</evidence>